<comment type="caution">
    <text evidence="1">The sequence shown here is derived from an EMBL/GenBank/DDBJ whole genome shotgun (WGS) entry which is preliminary data.</text>
</comment>
<evidence type="ECO:0000313" key="1">
    <source>
        <dbReference type="EMBL" id="RCH84573.1"/>
    </source>
</evidence>
<dbReference type="OrthoDB" id="2288479at2759"/>
<keyword evidence="2" id="KW-1185">Reference proteome</keyword>
<name>A0A367J3S6_RHIAZ</name>
<proteinExistence type="predicted"/>
<evidence type="ECO:0000313" key="2">
    <source>
        <dbReference type="Proteomes" id="UP000252139"/>
    </source>
</evidence>
<sequence length="90" mass="10471">MMQFFIRSGVALVCMNNAVDSNTIRFDYYEEACSEVKGIYLKYKEKDVKPHVDDIFHFTKLITEEDFDEAEDKLNVSNLPSHIEAILYAL</sequence>
<protein>
    <submittedName>
        <fullName evidence="1">Uncharacterized protein</fullName>
    </submittedName>
</protein>
<accession>A0A367J3S6</accession>
<reference evidence="1 2" key="1">
    <citation type="journal article" date="2018" name="G3 (Bethesda)">
        <title>Phylogenetic and Phylogenomic Definition of Rhizopus Species.</title>
        <authorList>
            <person name="Gryganskyi A.P."/>
            <person name="Golan J."/>
            <person name="Dolatabadi S."/>
            <person name="Mondo S."/>
            <person name="Robb S."/>
            <person name="Idnurm A."/>
            <person name="Muszewska A."/>
            <person name="Steczkiewicz K."/>
            <person name="Masonjones S."/>
            <person name="Liao H.L."/>
            <person name="Gajdeczka M.T."/>
            <person name="Anike F."/>
            <person name="Vuek A."/>
            <person name="Anishchenko I.M."/>
            <person name="Voigt K."/>
            <person name="de Hoog G.S."/>
            <person name="Smith M.E."/>
            <person name="Heitman J."/>
            <person name="Vilgalys R."/>
            <person name="Stajich J.E."/>
        </authorList>
    </citation>
    <scope>NUCLEOTIDE SEQUENCE [LARGE SCALE GENOMIC DNA]</scope>
    <source>
        <strain evidence="1 2">CBS 357.93</strain>
    </source>
</reference>
<gene>
    <name evidence="1" type="ORF">CU097_009073</name>
</gene>
<dbReference type="AlphaFoldDB" id="A0A367J3S6"/>
<dbReference type="EMBL" id="PJQL01002330">
    <property type="protein sequence ID" value="RCH84573.1"/>
    <property type="molecule type" value="Genomic_DNA"/>
</dbReference>
<organism evidence="1 2">
    <name type="scientific">Rhizopus azygosporus</name>
    <name type="common">Rhizopus microsporus var. azygosporus</name>
    <dbReference type="NCBI Taxonomy" id="86630"/>
    <lineage>
        <taxon>Eukaryota</taxon>
        <taxon>Fungi</taxon>
        <taxon>Fungi incertae sedis</taxon>
        <taxon>Mucoromycota</taxon>
        <taxon>Mucoromycotina</taxon>
        <taxon>Mucoromycetes</taxon>
        <taxon>Mucorales</taxon>
        <taxon>Mucorineae</taxon>
        <taxon>Rhizopodaceae</taxon>
        <taxon>Rhizopus</taxon>
    </lineage>
</organism>
<dbReference type="Proteomes" id="UP000252139">
    <property type="component" value="Unassembled WGS sequence"/>
</dbReference>